<feature type="domain" description="HD-GYP" evidence="1">
    <location>
        <begin position="7"/>
        <end position="202"/>
    </location>
</feature>
<dbReference type="PANTHER" id="PTHR45228:SF4">
    <property type="entry name" value="LIPOPROTEIN"/>
    <property type="match status" value="1"/>
</dbReference>
<dbReference type="SMART" id="SM00471">
    <property type="entry name" value="HDc"/>
    <property type="match status" value="1"/>
</dbReference>
<dbReference type="Proteomes" id="UP000718593">
    <property type="component" value="Unassembled WGS sequence"/>
</dbReference>
<dbReference type="InterPro" id="IPR037522">
    <property type="entry name" value="HD_GYP_dom"/>
</dbReference>
<accession>A0A930BRS3</accession>
<gene>
    <name evidence="2" type="ORF">HXL68_05150</name>
</gene>
<proteinExistence type="predicted"/>
<comment type="caution">
    <text evidence="2">The sequence shown here is derived from an EMBL/GenBank/DDBJ whole genome shotgun (WGS) entry which is preliminary data.</text>
</comment>
<dbReference type="PROSITE" id="PS51832">
    <property type="entry name" value="HD_GYP"/>
    <property type="match status" value="1"/>
</dbReference>
<reference evidence="2" key="1">
    <citation type="submission" date="2020-04" db="EMBL/GenBank/DDBJ databases">
        <title>Deep metagenomics examines the oral microbiome during advanced dental caries in children, revealing novel taxa and co-occurrences with host molecules.</title>
        <authorList>
            <person name="Baker J.L."/>
            <person name="Morton J.T."/>
            <person name="Dinis M."/>
            <person name="Alvarez R."/>
            <person name="Tran N.C."/>
            <person name="Knight R."/>
            <person name="Edlund A."/>
        </authorList>
    </citation>
    <scope>NUCLEOTIDE SEQUENCE</scope>
    <source>
        <strain evidence="2">JCVI_32_bin.24</strain>
    </source>
</reference>
<dbReference type="GO" id="GO:0008081">
    <property type="term" value="F:phosphoric diester hydrolase activity"/>
    <property type="evidence" value="ECO:0007669"/>
    <property type="project" value="UniProtKB-ARBA"/>
</dbReference>
<dbReference type="Gene3D" id="1.10.3210.10">
    <property type="entry name" value="Hypothetical protein af1432"/>
    <property type="match status" value="1"/>
</dbReference>
<dbReference type="CDD" id="cd00077">
    <property type="entry name" value="HDc"/>
    <property type="match status" value="1"/>
</dbReference>
<evidence type="ECO:0000313" key="3">
    <source>
        <dbReference type="Proteomes" id="UP000718593"/>
    </source>
</evidence>
<dbReference type="AlphaFoldDB" id="A0A930BRS3"/>
<organism evidence="2 3">
    <name type="scientific">Dechloromonas agitata</name>
    <dbReference type="NCBI Taxonomy" id="73030"/>
    <lineage>
        <taxon>Bacteria</taxon>
        <taxon>Pseudomonadati</taxon>
        <taxon>Pseudomonadota</taxon>
        <taxon>Betaproteobacteria</taxon>
        <taxon>Rhodocyclales</taxon>
        <taxon>Azonexaceae</taxon>
        <taxon>Dechloromonas</taxon>
    </lineage>
</organism>
<evidence type="ECO:0000259" key="1">
    <source>
        <dbReference type="PROSITE" id="PS51832"/>
    </source>
</evidence>
<dbReference type="InterPro" id="IPR052020">
    <property type="entry name" value="Cyclic_di-GMP/3'3'-cGAMP_PDE"/>
</dbReference>
<dbReference type="InterPro" id="IPR003607">
    <property type="entry name" value="HD/PDEase_dom"/>
</dbReference>
<dbReference type="PANTHER" id="PTHR45228">
    <property type="entry name" value="CYCLIC DI-GMP PHOSPHODIESTERASE TM_0186-RELATED"/>
    <property type="match status" value="1"/>
</dbReference>
<dbReference type="EMBL" id="JABZMI010000066">
    <property type="protein sequence ID" value="MBF1164409.1"/>
    <property type="molecule type" value="Genomic_DNA"/>
</dbReference>
<evidence type="ECO:0000313" key="2">
    <source>
        <dbReference type="EMBL" id="MBF1164409.1"/>
    </source>
</evidence>
<dbReference type="Pfam" id="PF13487">
    <property type="entry name" value="HD_5"/>
    <property type="match status" value="1"/>
</dbReference>
<name>A0A930BRS3_9RHOO</name>
<protein>
    <submittedName>
        <fullName evidence="2">HD domain-containing protein</fullName>
    </submittedName>
</protein>
<dbReference type="SUPFAM" id="SSF109604">
    <property type="entry name" value="HD-domain/PDEase-like"/>
    <property type="match status" value="1"/>
</dbReference>
<sequence length="202" mass="22231">MLTPPDDATPTDLIAHALTIALGARDHYTRIHCDRVVELSRELGQKIGLNSAELARLALGARFHDMGKIGIPDTVLRKPDSFDSAEWACMQQHVLIGEQIVLAINGGRPSSISRTVRHHHENYDGSGYPDKLRGSTIPLDARIVSIVDSYDAMTARRPYQKPRQHTAVMDILHSEAGRKHDPDLVKAFSAMIETSPLRAGTA</sequence>